<sequence>MRRNIRKAFYYALKPNDKPYVLASYKILTVINNAFVQDIIDNNLILEYYPKIFQTESPNTLLISRYSMLATVTLSASVKNSEKTCQIFVNLLNDVNFLATYYLYHSIYTFPDRFVRNRQAIVNLHLEVLISQYIRRIDASTIDFNNILDPTTSKLVAWYNLIKVAIDNNVYDKQFVSDDVWQSLSIDAEVPQRVHDARWDAISSFCKKTQPSFCMVFLYQAFHLFSEVPTTLCPYHVSALEVITNVIPACPNELQFSVLQTVLNTIIRHPSNSFFHLAALHLCEVLSAIPSICEQAAIIFVPPLIKETSDRTKGILHVAAFAIIKAFLLATTKNQRLHTMLFSLNDVVTFIRGDLRQYEELLTTSYGDEK</sequence>
<organism evidence="1 2">
    <name type="scientific">Trichomonas vaginalis (strain ATCC PRA-98 / G3)</name>
    <dbReference type="NCBI Taxonomy" id="412133"/>
    <lineage>
        <taxon>Eukaryota</taxon>
        <taxon>Metamonada</taxon>
        <taxon>Parabasalia</taxon>
        <taxon>Trichomonadida</taxon>
        <taxon>Trichomonadidae</taxon>
        <taxon>Trichomonas</taxon>
    </lineage>
</organism>
<evidence type="ECO:0000313" key="1">
    <source>
        <dbReference type="EMBL" id="EAX89159.1"/>
    </source>
</evidence>
<protein>
    <submittedName>
        <fullName evidence="1">Uncharacterized protein</fullName>
    </submittedName>
</protein>
<dbReference type="Proteomes" id="UP000001542">
    <property type="component" value="Unassembled WGS sequence"/>
</dbReference>
<dbReference type="AlphaFoldDB" id="A2G101"/>
<dbReference type="SMR" id="A2G101"/>
<accession>A2G101</accession>
<name>A2G101_TRIV3</name>
<proteinExistence type="predicted"/>
<evidence type="ECO:0000313" key="2">
    <source>
        <dbReference type="Proteomes" id="UP000001542"/>
    </source>
</evidence>
<gene>
    <name evidence="1" type="ORF">TVAG_229810</name>
</gene>
<dbReference type="RefSeq" id="XP_001302089.1">
    <property type="nucleotide sequence ID" value="XM_001302088.1"/>
</dbReference>
<dbReference type="VEuPathDB" id="TrichDB:TVAG_229810"/>
<reference evidence="1" key="1">
    <citation type="submission" date="2006-10" db="EMBL/GenBank/DDBJ databases">
        <authorList>
            <person name="Amadeo P."/>
            <person name="Zhao Q."/>
            <person name="Wortman J."/>
            <person name="Fraser-Liggett C."/>
            <person name="Carlton J."/>
        </authorList>
    </citation>
    <scope>NUCLEOTIDE SEQUENCE</scope>
    <source>
        <strain evidence="1">G3</strain>
    </source>
</reference>
<dbReference type="EMBL" id="DS114228">
    <property type="protein sequence ID" value="EAX89159.1"/>
    <property type="molecule type" value="Genomic_DNA"/>
</dbReference>
<reference evidence="1" key="2">
    <citation type="journal article" date="2007" name="Science">
        <title>Draft genome sequence of the sexually transmitted pathogen Trichomonas vaginalis.</title>
        <authorList>
            <person name="Carlton J.M."/>
            <person name="Hirt R.P."/>
            <person name="Silva J.C."/>
            <person name="Delcher A.L."/>
            <person name="Schatz M."/>
            <person name="Zhao Q."/>
            <person name="Wortman J.R."/>
            <person name="Bidwell S.L."/>
            <person name="Alsmark U.C.M."/>
            <person name="Besteiro S."/>
            <person name="Sicheritz-Ponten T."/>
            <person name="Noel C.J."/>
            <person name="Dacks J.B."/>
            <person name="Foster P.G."/>
            <person name="Simillion C."/>
            <person name="Van de Peer Y."/>
            <person name="Miranda-Saavedra D."/>
            <person name="Barton G.J."/>
            <person name="Westrop G.D."/>
            <person name="Mueller S."/>
            <person name="Dessi D."/>
            <person name="Fiori P.L."/>
            <person name="Ren Q."/>
            <person name="Paulsen I."/>
            <person name="Zhang H."/>
            <person name="Bastida-Corcuera F.D."/>
            <person name="Simoes-Barbosa A."/>
            <person name="Brown M.T."/>
            <person name="Hayes R.D."/>
            <person name="Mukherjee M."/>
            <person name="Okumura C.Y."/>
            <person name="Schneider R."/>
            <person name="Smith A.J."/>
            <person name="Vanacova S."/>
            <person name="Villalvazo M."/>
            <person name="Haas B.J."/>
            <person name="Pertea M."/>
            <person name="Feldblyum T.V."/>
            <person name="Utterback T.R."/>
            <person name="Shu C.L."/>
            <person name="Osoegawa K."/>
            <person name="de Jong P.J."/>
            <person name="Hrdy I."/>
            <person name="Horvathova L."/>
            <person name="Zubacova Z."/>
            <person name="Dolezal P."/>
            <person name="Malik S.B."/>
            <person name="Logsdon J.M. Jr."/>
            <person name="Henze K."/>
            <person name="Gupta A."/>
            <person name="Wang C.C."/>
            <person name="Dunne R.L."/>
            <person name="Upcroft J.A."/>
            <person name="Upcroft P."/>
            <person name="White O."/>
            <person name="Salzberg S.L."/>
            <person name="Tang P."/>
            <person name="Chiu C.-H."/>
            <person name="Lee Y.-S."/>
            <person name="Embley T.M."/>
            <person name="Coombs G.H."/>
            <person name="Mottram J.C."/>
            <person name="Tachezy J."/>
            <person name="Fraser-Liggett C.M."/>
            <person name="Johnson P.J."/>
        </authorList>
    </citation>
    <scope>NUCLEOTIDE SEQUENCE [LARGE SCALE GENOMIC DNA]</scope>
    <source>
        <strain evidence="1">G3</strain>
    </source>
</reference>
<keyword evidence="2" id="KW-1185">Reference proteome</keyword>
<dbReference type="VEuPathDB" id="TrichDB:TVAGG3_1043280"/>
<dbReference type="InParanoid" id="A2G101"/>
<dbReference type="KEGG" id="tva:4746828"/>